<evidence type="ECO:0000256" key="5">
    <source>
        <dbReference type="ARBA" id="ARBA00022833"/>
    </source>
</evidence>
<dbReference type="STRING" id="3827.A0A1S3E454"/>
<proteinExistence type="predicted"/>
<keyword evidence="8" id="KW-0804">Transcription</keyword>
<dbReference type="GO" id="GO:0008270">
    <property type="term" value="F:zinc ion binding"/>
    <property type="evidence" value="ECO:0007669"/>
    <property type="project" value="UniProtKB-KW"/>
</dbReference>
<keyword evidence="5" id="KW-0862">Zinc</keyword>
<dbReference type="PROSITE" id="PS51141">
    <property type="entry name" value="ZF_SBP"/>
    <property type="match status" value="1"/>
</dbReference>
<keyword evidence="4 10" id="KW-0863">Zinc-finger</keyword>
<dbReference type="InterPro" id="IPR036893">
    <property type="entry name" value="SBP_sf"/>
</dbReference>
<keyword evidence="12" id="KW-0812">Transmembrane</keyword>
<dbReference type="InterPro" id="IPR044817">
    <property type="entry name" value="SBP-like"/>
</dbReference>
<protein>
    <submittedName>
        <fullName evidence="15">Squamosa promoter-binding-like protein 14</fullName>
    </submittedName>
</protein>
<evidence type="ECO:0000256" key="12">
    <source>
        <dbReference type="SAM" id="Phobius"/>
    </source>
</evidence>
<evidence type="ECO:0000256" key="7">
    <source>
        <dbReference type="ARBA" id="ARBA00023125"/>
    </source>
</evidence>
<dbReference type="Gene3D" id="1.25.40.20">
    <property type="entry name" value="Ankyrin repeat-containing domain"/>
    <property type="match status" value="1"/>
</dbReference>
<evidence type="ECO:0000256" key="1">
    <source>
        <dbReference type="ARBA" id="ARBA00004123"/>
    </source>
</evidence>
<accession>A0A1S3E454</accession>
<keyword evidence="14" id="KW-1185">Reference proteome</keyword>
<dbReference type="PANTHER" id="PTHR31251:SF219">
    <property type="entry name" value="TRANSCRIPTION FACTOR SBP FAMILY-RELATED"/>
    <property type="match status" value="1"/>
</dbReference>
<evidence type="ECO:0000313" key="15">
    <source>
        <dbReference type="RefSeq" id="XP_012570572.1"/>
    </source>
</evidence>
<feature type="compositionally biased region" description="Polar residues" evidence="11">
    <location>
        <begin position="299"/>
        <end position="325"/>
    </location>
</feature>
<dbReference type="RefSeq" id="XP_012570572.1">
    <property type="nucleotide sequence ID" value="XM_012715118.2"/>
</dbReference>
<dbReference type="Gene3D" id="4.10.1100.10">
    <property type="entry name" value="Transcription factor, SBP-box domain"/>
    <property type="match status" value="1"/>
</dbReference>
<dbReference type="GeneID" id="105851070"/>
<dbReference type="PANTHER" id="PTHR31251">
    <property type="entry name" value="SQUAMOSA PROMOTER-BINDING-LIKE PROTEIN 4"/>
    <property type="match status" value="1"/>
</dbReference>
<evidence type="ECO:0000313" key="14">
    <source>
        <dbReference type="Proteomes" id="UP000087171"/>
    </source>
</evidence>
<comment type="subcellular location">
    <subcellularLocation>
        <location evidence="2">Cell membrane</location>
        <topology evidence="2">Peripheral membrane protein</topology>
    </subcellularLocation>
    <subcellularLocation>
        <location evidence="1">Nucleus</location>
    </subcellularLocation>
</comment>
<dbReference type="FunFam" id="4.10.1100.10:FF:000001">
    <property type="entry name" value="Squamosa promoter-binding-like protein 14"/>
    <property type="match status" value="1"/>
</dbReference>
<evidence type="ECO:0000256" key="9">
    <source>
        <dbReference type="ARBA" id="ARBA00023242"/>
    </source>
</evidence>
<dbReference type="Proteomes" id="UP000087171">
    <property type="component" value="Chromosome Ca4"/>
</dbReference>
<evidence type="ECO:0000256" key="4">
    <source>
        <dbReference type="ARBA" id="ARBA00022771"/>
    </source>
</evidence>
<feature type="transmembrane region" description="Helical" evidence="12">
    <location>
        <begin position="972"/>
        <end position="995"/>
    </location>
</feature>
<reference evidence="14" key="1">
    <citation type="journal article" date="2013" name="Nat. Biotechnol.">
        <title>Draft genome sequence of chickpea (Cicer arietinum) provides a resource for trait improvement.</title>
        <authorList>
            <person name="Varshney R.K."/>
            <person name="Song C."/>
            <person name="Saxena R.K."/>
            <person name="Azam S."/>
            <person name="Yu S."/>
            <person name="Sharpe A.G."/>
            <person name="Cannon S."/>
            <person name="Baek J."/>
            <person name="Rosen B.D."/>
            <person name="Tar'an B."/>
            <person name="Millan T."/>
            <person name="Zhang X."/>
            <person name="Ramsay L.D."/>
            <person name="Iwata A."/>
            <person name="Wang Y."/>
            <person name="Nelson W."/>
            <person name="Farmer A.D."/>
            <person name="Gaur P.M."/>
            <person name="Soderlund C."/>
            <person name="Penmetsa R.V."/>
            <person name="Xu C."/>
            <person name="Bharti A.K."/>
            <person name="He W."/>
            <person name="Winter P."/>
            <person name="Zhao S."/>
            <person name="Hane J.K."/>
            <person name="Carrasquilla-Garcia N."/>
            <person name="Condie J.A."/>
            <person name="Upadhyaya H.D."/>
            <person name="Luo M.C."/>
            <person name="Thudi M."/>
            <person name="Gowda C.L."/>
            <person name="Singh N.P."/>
            <person name="Lichtenzveig J."/>
            <person name="Gali K.K."/>
            <person name="Rubio J."/>
            <person name="Nadarajan N."/>
            <person name="Dolezel J."/>
            <person name="Bansal K.C."/>
            <person name="Xu X."/>
            <person name="Edwards D."/>
            <person name="Zhang G."/>
            <person name="Kahl G."/>
            <person name="Gil J."/>
            <person name="Singh K.B."/>
            <person name="Datta S.K."/>
            <person name="Jackson S.A."/>
            <person name="Wang J."/>
            <person name="Cook D.R."/>
        </authorList>
    </citation>
    <scope>NUCLEOTIDE SEQUENCE [LARGE SCALE GENOMIC DNA]</scope>
    <source>
        <strain evidence="14">cv. CDC Frontier</strain>
    </source>
</reference>
<dbReference type="OrthoDB" id="514967at2759"/>
<feature type="domain" description="SBP-type" evidence="13">
    <location>
        <begin position="109"/>
        <end position="186"/>
    </location>
</feature>
<dbReference type="GO" id="GO:0005886">
    <property type="term" value="C:plasma membrane"/>
    <property type="evidence" value="ECO:0007669"/>
    <property type="project" value="UniProtKB-SubCell"/>
</dbReference>
<feature type="compositionally biased region" description="Polar residues" evidence="11">
    <location>
        <begin position="368"/>
        <end position="383"/>
    </location>
</feature>
<keyword evidence="6" id="KW-0805">Transcription regulation</keyword>
<keyword evidence="9" id="KW-0539">Nucleus</keyword>
<dbReference type="GO" id="GO:0003677">
    <property type="term" value="F:DNA binding"/>
    <property type="evidence" value="ECO:0007669"/>
    <property type="project" value="UniProtKB-KW"/>
</dbReference>
<dbReference type="Pfam" id="PF03110">
    <property type="entry name" value="SBP"/>
    <property type="match status" value="1"/>
</dbReference>
<reference evidence="15" key="2">
    <citation type="submission" date="2025-08" db="UniProtKB">
        <authorList>
            <consortium name="RefSeq"/>
        </authorList>
    </citation>
    <scope>IDENTIFICATION</scope>
    <source>
        <tissue evidence="15">Etiolated seedlings</tissue>
    </source>
</reference>
<evidence type="ECO:0000256" key="3">
    <source>
        <dbReference type="ARBA" id="ARBA00022723"/>
    </source>
</evidence>
<dbReference type="PaxDb" id="3827-XP_004498230.1"/>
<feature type="region of interest" description="Disordered" evidence="11">
    <location>
        <begin position="459"/>
        <end position="479"/>
    </location>
</feature>
<evidence type="ECO:0000256" key="11">
    <source>
        <dbReference type="SAM" id="MobiDB-lite"/>
    </source>
</evidence>
<evidence type="ECO:0000256" key="8">
    <source>
        <dbReference type="ARBA" id="ARBA00023163"/>
    </source>
</evidence>
<keyword evidence="12" id="KW-0472">Membrane</keyword>
<organism evidence="14 15">
    <name type="scientific">Cicer arietinum</name>
    <name type="common">Chickpea</name>
    <name type="synonym">Garbanzo</name>
    <dbReference type="NCBI Taxonomy" id="3827"/>
    <lineage>
        <taxon>Eukaryota</taxon>
        <taxon>Viridiplantae</taxon>
        <taxon>Streptophyta</taxon>
        <taxon>Embryophyta</taxon>
        <taxon>Tracheophyta</taxon>
        <taxon>Spermatophyta</taxon>
        <taxon>Magnoliopsida</taxon>
        <taxon>eudicotyledons</taxon>
        <taxon>Gunneridae</taxon>
        <taxon>Pentapetalae</taxon>
        <taxon>rosids</taxon>
        <taxon>fabids</taxon>
        <taxon>Fabales</taxon>
        <taxon>Fabaceae</taxon>
        <taxon>Papilionoideae</taxon>
        <taxon>50 kb inversion clade</taxon>
        <taxon>NPAAA clade</taxon>
        <taxon>Hologalegina</taxon>
        <taxon>IRL clade</taxon>
        <taxon>Cicereae</taxon>
        <taxon>Cicer</taxon>
    </lineage>
</organism>
<evidence type="ECO:0000259" key="13">
    <source>
        <dbReference type="PROSITE" id="PS51141"/>
    </source>
</evidence>
<name>A0A1S3E454_CICAR</name>
<dbReference type="InterPro" id="IPR004333">
    <property type="entry name" value="SBP_dom"/>
</dbReference>
<dbReference type="InterPro" id="IPR036770">
    <property type="entry name" value="Ankyrin_rpt-contain_sf"/>
</dbReference>
<sequence>MEKVAPPPLPLPFHPPMLTNPFYNTSSNNKKRDLSYDVVHIPNDNWNPKEWNWDSVRFIAKSSNTTTTTTTISQDEETLKLNLGGGCGSVNNRANKRVRSGSPSGTPSYPMCQVDNCKEDLSKAKDYHRRHKVCEAHSKASKALLGNQMQRFCQQCSRFHPLLEFDEGKRSCRRRLAGHNRRRRKTQADEVASPPLNQVAVAANLEIFNLLTAIADGSQGKFEERSQVPDKEQLVQILNRFPLPADLTAKLLDVGNLNAKKDDNVQMQTSSSYHHHDDQPNNAPSAPLTMDLLAVLSTSPSAPAQNGSNTSMTSADQMREQQFTSVVGERSSGSSQSPNDDSDCQEDVRVNLPLQLFSSSPEDESRMKLSSPQKYFSSDSSNPVDERSPSSSPPVVEMNFGLQGGIRSHNRNSISIGIGVNANKETSQSHSCTVPLDLFKGSKSNNMIQQSSSVQSVPFQAGYTSSSSDHSPPSLNSDAQDRTGRIMFKLFDKHPSHFPGTLRTQIYNWLSNRPSDLESYIRPGCVVLSIYATMSSAAWAQLEENFIQRVHSLIHISDSDFWRNGRFLVHSGSQLASHKDGKIRMCKPWGSWRSPELISVSPLAIVSGQETSMSLKGRNLSAPGTKIHCTGADCYTSSEVIGSQYHGMVYDEIRLGGFKVQNTSPSVLGRCFIEVENGFKGTCFPVIIADAAICKELRPLESEFDEEEKTCDAISEDREHNFRRPKSREEALHFLNELGWLFQRERFSNVHEVTDYSLDRFKFVLTFSVERNCCMLVKTLLDVLVDKHFEGESLSVVSMEMLNAIQPLNRAVKRKYINMVDLLIHYSIPIKNDTTKKYVFPPNLEGPGGITPLHLAACTSDSEGLVDSLTNDPQEIGLKCWETLVDENGQTPQAYAMMRNNHSYNKLVARKLSDRQRSEVSVKIDNEIEHPSLEIELMQKRINQDKRVGNSCSKCAIAEVRYKRRFSGSRSWLHGPFIHSMLAVAAVCVCVCVLFRGTPSVGSVSPFRWENLDFGTM</sequence>
<feature type="region of interest" description="Disordered" evidence="11">
    <location>
        <begin position="267"/>
        <end position="286"/>
    </location>
</feature>
<gene>
    <name evidence="15" type="primary">LOC105851070</name>
</gene>
<evidence type="ECO:0000256" key="2">
    <source>
        <dbReference type="ARBA" id="ARBA00004202"/>
    </source>
</evidence>
<dbReference type="KEGG" id="cam:105851070"/>
<evidence type="ECO:0000256" key="6">
    <source>
        <dbReference type="ARBA" id="ARBA00023015"/>
    </source>
</evidence>
<dbReference type="Pfam" id="PF26102">
    <property type="entry name" value="Ig_SPL7"/>
    <property type="match status" value="1"/>
</dbReference>
<dbReference type="GO" id="GO:0005634">
    <property type="term" value="C:nucleus"/>
    <property type="evidence" value="ECO:0007669"/>
    <property type="project" value="UniProtKB-SubCell"/>
</dbReference>
<dbReference type="SUPFAM" id="SSF103612">
    <property type="entry name" value="SBT domain"/>
    <property type="match status" value="1"/>
</dbReference>
<dbReference type="AlphaFoldDB" id="A0A1S3E454"/>
<keyword evidence="12" id="KW-1133">Transmembrane helix</keyword>
<keyword evidence="7" id="KW-0238">DNA-binding</keyword>
<feature type="compositionally biased region" description="Low complexity" evidence="11">
    <location>
        <begin position="465"/>
        <end position="478"/>
    </location>
</feature>
<feature type="region of interest" description="Disordered" evidence="11">
    <location>
        <begin position="299"/>
        <end position="400"/>
    </location>
</feature>
<dbReference type="SUPFAM" id="SSF48403">
    <property type="entry name" value="Ankyrin repeat"/>
    <property type="match status" value="1"/>
</dbReference>
<evidence type="ECO:0000256" key="10">
    <source>
        <dbReference type="PROSITE-ProRule" id="PRU00470"/>
    </source>
</evidence>
<keyword evidence="3" id="KW-0479">Metal-binding</keyword>